<comment type="caution">
    <text evidence="3">The sequence shown here is derived from an EMBL/GenBank/DDBJ whole genome shotgun (WGS) entry which is preliminary data.</text>
</comment>
<evidence type="ECO:0000256" key="1">
    <source>
        <dbReference type="ARBA" id="ARBA00006432"/>
    </source>
</evidence>
<protein>
    <recommendedName>
        <fullName evidence="2">AMP-dependent synthetase/ligase domain-containing protein</fullName>
    </recommendedName>
</protein>
<dbReference type="SUPFAM" id="SSF56801">
    <property type="entry name" value="Acetyl-CoA synthetase-like"/>
    <property type="match status" value="1"/>
</dbReference>
<dbReference type="InterPro" id="IPR042099">
    <property type="entry name" value="ANL_N_sf"/>
</dbReference>
<feature type="domain" description="AMP-dependent synthetase/ligase" evidence="2">
    <location>
        <begin position="134"/>
        <end position="313"/>
    </location>
</feature>
<dbReference type="PROSITE" id="PS00455">
    <property type="entry name" value="AMP_BINDING"/>
    <property type="match status" value="1"/>
</dbReference>
<dbReference type="InterPro" id="IPR020845">
    <property type="entry name" value="AMP-binding_CS"/>
</dbReference>
<dbReference type="GO" id="GO:0006633">
    <property type="term" value="P:fatty acid biosynthetic process"/>
    <property type="evidence" value="ECO:0007669"/>
    <property type="project" value="TreeGrafter"/>
</dbReference>
<dbReference type="PANTHER" id="PTHR22754">
    <property type="entry name" value="DISCO-INTERACTING PROTEIN 2 DIP2 -RELATED"/>
    <property type="match status" value="1"/>
</dbReference>
<reference evidence="3" key="1">
    <citation type="submission" date="2021-01" db="EMBL/GenBank/DDBJ databases">
        <title>Whole genome shotgun sequence of Acrocarpospora phusangensis NBRC 108782.</title>
        <authorList>
            <person name="Komaki H."/>
            <person name="Tamura T."/>
        </authorList>
    </citation>
    <scope>NUCLEOTIDE SEQUENCE</scope>
    <source>
        <strain evidence="3">NBRC 108782</strain>
    </source>
</reference>
<dbReference type="GO" id="GO:0070566">
    <property type="term" value="F:adenylyltransferase activity"/>
    <property type="evidence" value="ECO:0007669"/>
    <property type="project" value="TreeGrafter"/>
</dbReference>
<evidence type="ECO:0000259" key="2">
    <source>
        <dbReference type="Pfam" id="PF00501"/>
    </source>
</evidence>
<evidence type="ECO:0000313" key="4">
    <source>
        <dbReference type="Proteomes" id="UP000640052"/>
    </source>
</evidence>
<dbReference type="AlphaFoldDB" id="A0A919QGJ1"/>
<evidence type="ECO:0000313" key="3">
    <source>
        <dbReference type="EMBL" id="GIH25812.1"/>
    </source>
</evidence>
<dbReference type="Proteomes" id="UP000640052">
    <property type="component" value="Unassembled WGS sequence"/>
</dbReference>
<proteinExistence type="inferred from homology"/>
<dbReference type="Pfam" id="PF00501">
    <property type="entry name" value="AMP-binding"/>
    <property type="match status" value="2"/>
</dbReference>
<dbReference type="RefSeq" id="WP_204042511.1">
    <property type="nucleotide sequence ID" value="NZ_BOOA01000032.1"/>
</dbReference>
<dbReference type="InterPro" id="IPR000873">
    <property type="entry name" value="AMP-dep_synth/lig_dom"/>
</dbReference>
<organism evidence="3 4">
    <name type="scientific">Acrocarpospora phusangensis</name>
    <dbReference type="NCBI Taxonomy" id="1070424"/>
    <lineage>
        <taxon>Bacteria</taxon>
        <taxon>Bacillati</taxon>
        <taxon>Actinomycetota</taxon>
        <taxon>Actinomycetes</taxon>
        <taxon>Streptosporangiales</taxon>
        <taxon>Streptosporangiaceae</taxon>
        <taxon>Acrocarpospora</taxon>
    </lineage>
</organism>
<dbReference type="PANTHER" id="PTHR22754:SF32">
    <property type="entry name" value="DISCO-INTERACTING PROTEIN 2"/>
    <property type="match status" value="1"/>
</dbReference>
<dbReference type="Gene3D" id="3.40.50.12780">
    <property type="entry name" value="N-terminal domain of ligase-like"/>
    <property type="match status" value="1"/>
</dbReference>
<comment type="similarity">
    <text evidence="1">Belongs to the ATP-dependent AMP-binding enzyme family.</text>
</comment>
<dbReference type="EMBL" id="BOOA01000032">
    <property type="protein sequence ID" value="GIH25812.1"/>
    <property type="molecule type" value="Genomic_DNA"/>
</dbReference>
<gene>
    <name evidence="3" type="ORF">Aph01nite_41220</name>
</gene>
<feature type="domain" description="AMP-dependent synthetase/ligase" evidence="2">
    <location>
        <begin position="14"/>
        <end position="91"/>
    </location>
</feature>
<keyword evidence="4" id="KW-1185">Reference proteome</keyword>
<name>A0A919QGJ1_9ACTN</name>
<accession>A0A919QGJ1</accession>
<dbReference type="GO" id="GO:0005886">
    <property type="term" value="C:plasma membrane"/>
    <property type="evidence" value="ECO:0007669"/>
    <property type="project" value="TreeGrafter"/>
</dbReference>
<sequence>MPETFLLDVLLGAAEEAPEQVIVHVRGDGSERAVTYRELRDESLRVAGGLLDTGLEPGSAVLLLADRSDDFQPLFWGIIAAGLVPVPLAPDPRRILPVWEFLGRPPVAVDAGTAPLLDDMRVLPLDMLLKATAPESLPVSGEVAFLQFSSGSTGEPKGVELTHSAVLANLEQIRVATGVTADDVVASWMPYFHDMGLIGTHLAALSARIKQVKLGPLSFAKRPALWLEAAARHRATVLPAANFALALVTRRVTSDALARINLSAVRMIMVGAEPISPAVWRAFAQAMRPTGLAPEALLPVYGLAEATLAVTFPPLGEVAEPLVLDRDLSGLEPQPLEFHYFSQCMSLGRHNGLLQFVGKDDSPRDRIVTGRPAALIKEQIVRTTVRTLAMTARHPRAARLIPGV</sequence>